<dbReference type="OrthoDB" id="9766487at2"/>
<dbReference type="EMBL" id="CP003923">
    <property type="protein sequence ID" value="AIC94532.1"/>
    <property type="molecule type" value="Genomic_DNA"/>
</dbReference>
<accession>A0A060LWC7</accession>
<dbReference type="Pfam" id="PF01432">
    <property type="entry name" value="Peptidase_M3"/>
    <property type="match status" value="1"/>
</dbReference>
<evidence type="ECO:0000313" key="9">
    <source>
        <dbReference type="EMBL" id="AIC94532.1"/>
    </source>
</evidence>
<evidence type="ECO:0000256" key="6">
    <source>
        <dbReference type="RuleBase" id="RU368091"/>
    </source>
</evidence>
<dbReference type="STRING" id="1246626.BleG1_1954"/>
<gene>
    <name evidence="9" type="ORF">BleG1_1954</name>
</gene>
<comment type="function">
    <text evidence="6">Has oligopeptidase activity and degrades a variety of small bioactive peptides.</text>
</comment>
<keyword evidence="2 6" id="KW-0479">Metal-binding</keyword>
<dbReference type="InterPro" id="IPR042088">
    <property type="entry name" value="OligoPept_F_C"/>
</dbReference>
<dbReference type="InterPro" id="IPR013647">
    <property type="entry name" value="OligopepF_N_dom"/>
</dbReference>
<dbReference type="NCBIfam" id="TIGR00181">
    <property type="entry name" value="pepF"/>
    <property type="match status" value="1"/>
</dbReference>
<dbReference type="AlphaFoldDB" id="A0A060LWC7"/>
<dbReference type="GO" id="GO:0004222">
    <property type="term" value="F:metalloendopeptidase activity"/>
    <property type="evidence" value="ECO:0007669"/>
    <property type="project" value="UniProtKB-UniRule"/>
</dbReference>
<dbReference type="GO" id="GO:0006508">
    <property type="term" value="P:proteolysis"/>
    <property type="evidence" value="ECO:0007669"/>
    <property type="project" value="UniProtKB-KW"/>
</dbReference>
<dbReference type="KEGG" id="ble:BleG1_1954"/>
<feature type="domain" description="Peptidase M3A/M3B catalytic" evidence="7">
    <location>
        <begin position="209"/>
        <end position="584"/>
    </location>
</feature>
<dbReference type="Proteomes" id="UP000027142">
    <property type="component" value="Chromosome"/>
</dbReference>
<evidence type="ECO:0000256" key="4">
    <source>
        <dbReference type="ARBA" id="ARBA00022833"/>
    </source>
</evidence>
<evidence type="ECO:0000256" key="1">
    <source>
        <dbReference type="ARBA" id="ARBA00022670"/>
    </source>
</evidence>
<evidence type="ECO:0000313" key="10">
    <source>
        <dbReference type="Proteomes" id="UP000027142"/>
    </source>
</evidence>
<dbReference type="Gene3D" id="1.10.1370.20">
    <property type="entry name" value="Oligoendopeptidase f, C-terminal domain"/>
    <property type="match status" value="1"/>
</dbReference>
<dbReference type="InterPro" id="IPR004438">
    <property type="entry name" value="Peptidase_M3B"/>
</dbReference>
<dbReference type="HOGENOM" id="CLU_021290_1_1_9"/>
<dbReference type="SUPFAM" id="SSF55486">
    <property type="entry name" value="Metalloproteases ('zincins'), catalytic domain"/>
    <property type="match status" value="1"/>
</dbReference>
<proteinExistence type="inferred from homology"/>
<keyword evidence="10" id="KW-1185">Reference proteome</keyword>
<comment type="cofactor">
    <cofactor evidence="6">
        <name>Zn(2+)</name>
        <dbReference type="ChEBI" id="CHEBI:29105"/>
    </cofactor>
    <text evidence="6">Binds 1 zinc ion.</text>
</comment>
<reference evidence="9 10" key="1">
    <citation type="journal article" date="2014" name="Gene">
        <title>A comparative genomic analysis of the alkalitolerant soil bacterium Bacillus lehensis G1.</title>
        <authorList>
            <person name="Noor Y.M."/>
            <person name="Samsulrizal N.H."/>
            <person name="Jema'on N.A."/>
            <person name="Low K.O."/>
            <person name="Ramli A.N."/>
            <person name="Alias N.I."/>
            <person name="Damis S.I."/>
            <person name="Fuzi S.F."/>
            <person name="Isa M.N."/>
            <person name="Murad A.M."/>
            <person name="Raih M.F."/>
            <person name="Bakar F.D."/>
            <person name="Najimudin N."/>
            <person name="Mahadi N.M."/>
            <person name="Illias R.M."/>
        </authorList>
    </citation>
    <scope>NUCLEOTIDE SEQUENCE [LARGE SCALE GENOMIC DNA]</scope>
    <source>
        <strain evidence="9 10">G1</strain>
    </source>
</reference>
<dbReference type="EC" id="3.4.24.-" evidence="6"/>
<evidence type="ECO:0000259" key="7">
    <source>
        <dbReference type="Pfam" id="PF01432"/>
    </source>
</evidence>
<name>A0A060LWC7_9BACI</name>
<keyword evidence="1 6" id="KW-0645">Protease</keyword>
<evidence type="ECO:0000256" key="2">
    <source>
        <dbReference type="ARBA" id="ARBA00022723"/>
    </source>
</evidence>
<keyword evidence="5 6" id="KW-0482">Metalloprotease</keyword>
<evidence type="ECO:0000256" key="5">
    <source>
        <dbReference type="ARBA" id="ARBA00023049"/>
    </source>
</evidence>
<dbReference type="CDD" id="cd09609">
    <property type="entry name" value="M3B_PepF"/>
    <property type="match status" value="1"/>
</dbReference>
<comment type="similarity">
    <text evidence="6">Belongs to the peptidase M3B family.</text>
</comment>
<feature type="domain" description="Oligopeptidase F N-terminal" evidence="8">
    <location>
        <begin position="113"/>
        <end position="182"/>
    </location>
</feature>
<dbReference type="eggNOG" id="COG1164">
    <property type="taxonomic scope" value="Bacteria"/>
</dbReference>
<sequence length="599" mass="67949">MTLTQRQAIPAEEMWDLNDLFLSDEDWEQARQHVEKEAEKLSLFTEKIGERAENLANALQAREALMEKVVPVITYATLSLSSDGTSSSAQGNASLAQSTQALVQAELAKLEAEIIKLPEAVIEQFQQESEQLQSFHVFLEKLIESKPFSLSSETEEMLASLTPILTNPYSTYLTSKAADMTFPDFIGANGEQKPLSFARFEDQYELSAHTEERRNAFIAFDDTLQQYEHTYAKLYAGEVMKQVTLARLRGYDSVEHMLLHSQQVTPTMYHNQIDIIYKELAPHMQRYAKLKKDVLGLESFGFSDLKAPLDPEFEPPTTYDQAYETIIEALKPLGEAYNHMLMRAKNERWVDRADNIGKATGAFCSSPYGYHPYILLTWKDTMRGAFILAHELGHAGHFYNANDAQPLHATRPSTYCIEAPSTMNELFLGNHLLASTDDPRMKRWVILQFIGTYYHNFVTHLLEGEFQRRVYALAESGTPLTAITLRETKQAVLSGFWGDAVEITERAGRTWMRQPHYYMGLYPYTYSAGLTAATKAYTLYQEQGQPVIDQWLKMLRAGGTLQPLDLFKVAGVDMEKKETIQDAVAYVGSLISDLENSYK</sequence>
<dbReference type="InterPro" id="IPR034009">
    <property type="entry name" value="M3B_PepF_4"/>
</dbReference>
<dbReference type="PATRIC" id="fig|1246626.3.peg.1954"/>
<evidence type="ECO:0000259" key="8">
    <source>
        <dbReference type="Pfam" id="PF08439"/>
    </source>
</evidence>
<dbReference type="RefSeq" id="WP_038480055.1">
    <property type="nucleotide sequence ID" value="NZ_CP003923.1"/>
</dbReference>
<dbReference type="Pfam" id="PF08439">
    <property type="entry name" value="Peptidase_M3_N"/>
    <property type="match status" value="1"/>
</dbReference>
<dbReference type="GO" id="GO:0046872">
    <property type="term" value="F:metal ion binding"/>
    <property type="evidence" value="ECO:0007669"/>
    <property type="project" value="UniProtKB-UniRule"/>
</dbReference>
<organism evidence="9 10">
    <name type="scientific">Shouchella lehensis G1</name>
    <dbReference type="NCBI Taxonomy" id="1246626"/>
    <lineage>
        <taxon>Bacteria</taxon>
        <taxon>Bacillati</taxon>
        <taxon>Bacillota</taxon>
        <taxon>Bacilli</taxon>
        <taxon>Bacillales</taxon>
        <taxon>Bacillaceae</taxon>
        <taxon>Shouchella</taxon>
    </lineage>
</organism>
<keyword evidence="3 6" id="KW-0378">Hydrolase</keyword>
<keyword evidence="4 6" id="KW-0862">Zinc</keyword>
<dbReference type="InterPro" id="IPR001567">
    <property type="entry name" value="Pept_M3A_M3B_dom"/>
</dbReference>
<evidence type="ECO:0000256" key="3">
    <source>
        <dbReference type="ARBA" id="ARBA00022801"/>
    </source>
</evidence>
<protein>
    <recommendedName>
        <fullName evidence="6">Oligopeptidase F</fullName>
        <ecNumber evidence="6">3.4.24.-</ecNumber>
    </recommendedName>
</protein>
<dbReference type="Gene3D" id="1.20.140.70">
    <property type="entry name" value="Oligopeptidase f, N-terminal domain"/>
    <property type="match status" value="1"/>
</dbReference>